<proteinExistence type="predicted"/>
<dbReference type="AlphaFoldDB" id="A0A9W9ZZI5"/>
<sequence>MLFSSSMLWLQRRLAVLILALNCLVHCAVPNTARRNEKLPTTPSHSDSRTDHEIKLPKTAGSKPTTRPTTKKSTTKKTEAPELVNEFSLNEILFKGRQSNEANAFLKANEQRGKVLETTYEHIREQDLNDIEAFVKRRNQMRLSRL</sequence>
<reference evidence="3" key="1">
    <citation type="submission" date="2023-01" db="EMBL/GenBank/DDBJ databases">
        <title>Genome assembly of the deep-sea coral Lophelia pertusa.</title>
        <authorList>
            <person name="Herrera S."/>
            <person name="Cordes E."/>
        </authorList>
    </citation>
    <scope>NUCLEOTIDE SEQUENCE</scope>
    <source>
        <strain evidence="3">USNM1676648</strain>
        <tissue evidence="3">Polyp</tissue>
    </source>
</reference>
<gene>
    <name evidence="3" type="ORF">OS493_022819</name>
</gene>
<keyword evidence="2" id="KW-0732">Signal</keyword>
<feature type="region of interest" description="Disordered" evidence="1">
    <location>
        <begin position="35"/>
        <end position="82"/>
    </location>
</feature>
<keyword evidence="4" id="KW-1185">Reference proteome</keyword>
<feature type="compositionally biased region" description="Basic and acidic residues" evidence="1">
    <location>
        <begin position="46"/>
        <end position="56"/>
    </location>
</feature>
<comment type="caution">
    <text evidence="3">The sequence shown here is derived from an EMBL/GenBank/DDBJ whole genome shotgun (WGS) entry which is preliminary data.</text>
</comment>
<organism evidence="3 4">
    <name type="scientific">Desmophyllum pertusum</name>
    <dbReference type="NCBI Taxonomy" id="174260"/>
    <lineage>
        <taxon>Eukaryota</taxon>
        <taxon>Metazoa</taxon>
        <taxon>Cnidaria</taxon>
        <taxon>Anthozoa</taxon>
        <taxon>Hexacorallia</taxon>
        <taxon>Scleractinia</taxon>
        <taxon>Caryophylliina</taxon>
        <taxon>Caryophylliidae</taxon>
        <taxon>Desmophyllum</taxon>
    </lineage>
</organism>
<accession>A0A9W9ZZI5</accession>
<dbReference type="Proteomes" id="UP001163046">
    <property type="component" value="Unassembled WGS sequence"/>
</dbReference>
<evidence type="ECO:0000313" key="4">
    <source>
        <dbReference type="Proteomes" id="UP001163046"/>
    </source>
</evidence>
<evidence type="ECO:0000256" key="1">
    <source>
        <dbReference type="SAM" id="MobiDB-lite"/>
    </source>
</evidence>
<protein>
    <recommendedName>
        <fullName evidence="5">RxLR effector protein</fullName>
    </recommendedName>
</protein>
<name>A0A9W9ZZI5_9CNID</name>
<dbReference type="EMBL" id="MU825412">
    <property type="protein sequence ID" value="KAJ7390736.1"/>
    <property type="molecule type" value="Genomic_DNA"/>
</dbReference>
<evidence type="ECO:0008006" key="5">
    <source>
        <dbReference type="Google" id="ProtNLM"/>
    </source>
</evidence>
<dbReference type="OrthoDB" id="5975090at2759"/>
<evidence type="ECO:0000313" key="3">
    <source>
        <dbReference type="EMBL" id="KAJ7390736.1"/>
    </source>
</evidence>
<feature type="chain" id="PRO_5040911127" description="RxLR effector protein" evidence="2">
    <location>
        <begin position="28"/>
        <end position="146"/>
    </location>
</feature>
<feature type="signal peptide" evidence="2">
    <location>
        <begin position="1"/>
        <end position="27"/>
    </location>
</feature>
<evidence type="ECO:0000256" key="2">
    <source>
        <dbReference type="SAM" id="SignalP"/>
    </source>
</evidence>